<evidence type="ECO:0000313" key="4">
    <source>
        <dbReference type="Proteomes" id="UP000266016"/>
    </source>
</evidence>
<keyword evidence="1" id="KW-0472">Membrane</keyword>
<dbReference type="PIRSF" id="PIRSF031509">
    <property type="entry name" value="Cell_wall_LiaF/YvqF"/>
    <property type="match status" value="1"/>
</dbReference>
<comment type="caution">
    <text evidence="3">The sequence shown here is derived from an EMBL/GenBank/DDBJ whole genome shotgun (WGS) entry which is preliminary data.</text>
</comment>
<evidence type="ECO:0000313" key="3">
    <source>
        <dbReference type="EMBL" id="RID82093.1"/>
    </source>
</evidence>
<organism evidence="3 4">
    <name type="scientific">Peribacillus asahii</name>
    <dbReference type="NCBI Taxonomy" id="228899"/>
    <lineage>
        <taxon>Bacteria</taxon>
        <taxon>Bacillati</taxon>
        <taxon>Bacillota</taxon>
        <taxon>Bacilli</taxon>
        <taxon>Bacillales</taxon>
        <taxon>Bacillaceae</taxon>
        <taxon>Peribacillus</taxon>
    </lineage>
</organism>
<keyword evidence="4" id="KW-1185">Reference proteome</keyword>
<feature type="transmembrane region" description="Helical" evidence="1">
    <location>
        <begin position="15"/>
        <end position="43"/>
    </location>
</feature>
<keyword evidence="1" id="KW-0812">Transmembrane</keyword>
<evidence type="ECO:0000256" key="1">
    <source>
        <dbReference type="SAM" id="Phobius"/>
    </source>
</evidence>
<dbReference type="InterPro" id="IPR047793">
    <property type="entry name" value="LiaF_C"/>
</dbReference>
<dbReference type="Proteomes" id="UP000266016">
    <property type="component" value="Unassembled WGS sequence"/>
</dbReference>
<dbReference type="GO" id="GO:0016020">
    <property type="term" value="C:membrane"/>
    <property type="evidence" value="ECO:0007669"/>
    <property type="project" value="InterPro"/>
</dbReference>
<feature type="domain" description="Cell wall-active antibiotics response LiaF-like C-terminal" evidence="2">
    <location>
        <begin position="134"/>
        <end position="248"/>
    </location>
</feature>
<dbReference type="AlphaFoldDB" id="A0A398B2H2"/>
<dbReference type="NCBIfam" id="NF040535">
    <property type="entry name" value="LiaF_C_term"/>
    <property type="match status" value="1"/>
</dbReference>
<keyword evidence="1" id="KW-1133">Transmembrane helix</keyword>
<dbReference type="Pfam" id="PF09922">
    <property type="entry name" value="LiaF-like_C"/>
    <property type="match status" value="1"/>
</dbReference>
<name>A0A398B2H2_9BACI</name>
<evidence type="ECO:0000259" key="2">
    <source>
        <dbReference type="Pfam" id="PF09922"/>
    </source>
</evidence>
<gene>
    <name evidence="3" type="ORF">D1953_19025</name>
</gene>
<reference evidence="3 4" key="1">
    <citation type="submission" date="2018-08" db="EMBL/GenBank/DDBJ databases">
        <title>Bacillus jemisoniae sp. nov., Bacillus chryseoplanitiae sp. nov., Bacillus resnikiae sp. nov., and Bacillus frankliniae sp. nov., isolated from Viking spacecraft and associated surfaces.</title>
        <authorList>
            <person name="Seuylemezian A."/>
            <person name="Vaishampayan P."/>
        </authorList>
    </citation>
    <scope>NUCLEOTIDE SEQUENCE [LARGE SCALE GENOMIC DNA]</scope>
    <source>
        <strain evidence="3 4">MA001</strain>
    </source>
</reference>
<accession>A0A398B2H2</accession>
<dbReference type="EMBL" id="QWVS01000054">
    <property type="protein sequence ID" value="RID82093.1"/>
    <property type="molecule type" value="Genomic_DNA"/>
</dbReference>
<protein>
    <submittedName>
        <fullName evidence="3">Cell wall-active antibiotics response protein</fullName>
    </submittedName>
</protein>
<proteinExistence type="predicted"/>
<dbReference type="InterPro" id="IPR024425">
    <property type="entry name" value="LiaF-like_C"/>
</dbReference>
<sequence length="251" mass="28865">MKEGRPMFHKMKTDYMSWIFLIGLVLLIVELSFFGGGLLYSLAFSIGCIFVGKKFFKRTLGKIVFILGMIMTVATVLNMMVFRFFLVVLLIYWLRMYYKSKKNPQRMKPAFNEMNEGMMKENLVKVDVLFQNKWFGHQQTPDTVYEWNPVNIQTGFGDTIIDLSQTLLPKGDAVISVRCLVGNMQILVPYGVEVRVHHSVMAGRAMIFNQAYGERIFNQIVSYQTEGFTEAKQKVHITTAAIVGDLEVRRV</sequence>
<dbReference type="InterPro" id="IPR016975">
    <property type="entry name" value="Cell_wall_LiaF"/>
</dbReference>
<feature type="transmembrane region" description="Helical" evidence="1">
    <location>
        <begin position="55"/>
        <end position="74"/>
    </location>
</feature>